<dbReference type="InterPro" id="IPR052913">
    <property type="entry name" value="Glycopeptide_resist_protein"/>
</dbReference>
<dbReference type="Pfam" id="PF07501">
    <property type="entry name" value="G5"/>
    <property type="match status" value="1"/>
</dbReference>
<evidence type="ECO:0000259" key="4">
    <source>
        <dbReference type="PROSITE" id="PS51109"/>
    </source>
</evidence>
<dbReference type="AlphaFoldDB" id="A0A369L895"/>
<feature type="transmembrane region" description="Helical" evidence="3">
    <location>
        <begin position="42"/>
        <end position="65"/>
    </location>
</feature>
<dbReference type="InterPro" id="IPR007391">
    <property type="entry name" value="Vancomycin_resist_VanW"/>
</dbReference>
<keyword evidence="3" id="KW-1133">Transmembrane helix</keyword>
<comment type="caution">
    <text evidence="5">The sequence shown here is derived from an EMBL/GenBank/DDBJ whole genome shotgun (WGS) entry which is preliminary data.</text>
</comment>
<dbReference type="Gene3D" id="2.20.230.10">
    <property type="entry name" value="Resuscitation-promoting factor rpfb"/>
    <property type="match status" value="1"/>
</dbReference>
<keyword evidence="3" id="KW-0472">Membrane</keyword>
<sequence length="698" mass="72943">MHSAGTERSGVQPNLWTKQQRTSSRPSGARDHGQARSGGGSAFASAAGSVLFLLFGVLATLVRAIGRVVGALLSAWFKLVRKSRPALIVSVCAIALVVVCAVDGVSHAGRAYSGVKVGDIDVSGLSAQEIEQALDQAYAQPLQQASATVFASDEAAQQTDEAAAAQNQQDAALAEQMAVDEAMASKQAWQTTGAELGASLDSGQLAQHALAVGRSDGGVLARMGAGLFGKRIQVDPSFDEGALEDFASGIDAAIGQARVDYDVKVSGGVAYVVQGNDGWEVNRQTLAGLLGDAMLGFSDGRIVAHTEYTPVRISSEAATQLAQDVTSALAGGARFQFGGHTWQATASEVGAWVSTCVEQAGDGWRLRPYIDQQLSKSAMASGIRQAEGDSLSGVGFETDESGQVSVTTDGQGKLPDVSDAAEALSSALFGQGDSVTPAQQAPAIEVDAEDMPQRLTFQEAVDKGVVGPIGTFTTTYTTGQGTENRNHNIELVSQILDNSICKSGETWSYNGTTGDCNEEKGFLGAGAIIDGEYTDSVGGGICQVATTVFDAVYESGLPIVERHNHSLYIASYPAGRDAAVSYPELDLVWRNDTSSDVLVKVSTQVGSVTATLYGVDPGYQVTTETGQWEAGKKYSTTTKVDDTLAPGTSYVKTRGTDGSTIEVTRTVKDVNGNIVRQDLFASVYDPINEVILKGPDRS</sequence>
<evidence type="ECO:0000256" key="3">
    <source>
        <dbReference type="SAM" id="Phobius"/>
    </source>
</evidence>
<feature type="transmembrane region" description="Helical" evidence="3">
    <location>
        <begin position="86"/>
        <end position="106"/>
    </location>
</feature>
<gene>
    <name evidence="5" type="ORF">C1880_06820</name>
</gene>
<evidence type="ECO:0000256" key="2">
    <source>
        <dbReference type="SAM" id="MobiDB-lite"/>
    </source>
</evidence>
<protein>
    <submittedName>
        <fullName evidence="5">Vanomycin resistance protein VanB</fullName>
    </submittedName>
</protein>
<reference evidence="5 6" key="1">
    <citation type="journal article" date="2018" name="Elife">
        <title>Discovery and characterization of a prevalent human gut bacterial enzyme sufficient for the inactivation of a family of plant toxins.</title>
        <authorList>
            <person name="Koppel N."/>
            <person name="Bisanz J.E."/>
            <person name="Pandelia M.E."/>
            <person name="Turnbaugh P.J."/>
            <person name="Balskus E.P."/>
        </authorList>
    </citation>
    <scope>NUCLEOTIDE SEQUENCE [LARGE SCALE GENOMIC DNA]</scope>
    <source>
        <strain evidence="6">anaerobia AP69FAA</strain>
    </source>
</reference>
<dbReference type="EMBL" id="PPTP01000005">
    <property type="protein sequence ID" value="RDB55394.1"/>
    <property type="molecule type" value="Genomic_DNA"/>
</dbReference>
<dbReference type="Proteomes" id="UP000253792">
    <property type="component" value="Unassembled WGS sequence"/>
</dbReference>
<feature type="region of interest" description="Disordered" evidence="2">
    <location>
        <begin position="1"/>
        <end position="37"/>
    </location>
</feature>
<dbReference type="PANTHER" id="PTHR35788">
    <property type="entry name" value="EXPORTED PROTEIN-RELATED"/>
    <property type="match status" value="1"/>
</dbReference>
<keyword evidence="6" id="KW-1185">Reference proteome</keyword>
<feature type="domain" description="G5" evidence="4">
    <location>
        <begin position="618"/>
        <end position="697"/>
    </location>
</feature>
<dbReference type="PANTHER" id="PTHR35788:SF1">
    <property type="entry name" value="EXPORTED PROTEIN"/>
    <property type="match status" value="1"/>
</dbReference>
<name>A0A369L895_9ACTN</name>
<evidence type="ECO:0000313" key="6">
    <source>
        <dbReference type="Proteomes" id="UP000253792"/>
    </source>
</evidence>
<dbReference type="InterPro" id="IPR022029">
    <property type="entry name" value="YoaR-like_PG-bd"/>
</dbReference>
<accession>A0A369L895</accession>
<dbReference type="SMART" id="SM01208">
    <property type="entry name" value="G5"/>
    <property type="match status" value="1"/>
</dbReference>
<dbReference type="Pfam" id="PF04294">
    <property type="entry name" value="VanW"/>
    <property type="match status" value="1"/>
</dbReference>
<dbReference type="PROSITE" id="PS51109">
    <property type="entry name" value="G5"/>
    <property type="match status" value="1"/>
</dbReference>
<dbReference type="Pfam" id="PF12229">
    <property type="entry name" value="PG_binding_4"/>
    <property type="match status" value="1"/>
</dbReference>
<dbReference type="STRING" id="1034345.GCA_000236865_00212"/>
<dbReference type="InterPro" id="IPR011098">
    <property type="entry name" value="G5_dom"/>
</dbReference>
<feature type="compositionally biased region" description="Polar residues" evidence="2">
    <location>
        <begin position="9"/>
        <end position="26"/>
    </location>
</feature>
<organism evidence="5 6">
    <name type="scientific">Senegalimassilia anaerobia</name>
    <dbReference type="NCBI Taxonomy" id="1473216"/>
    <lineage>
        <taxon>Bacteria</taxon>
        <taxon>Bacillati</taxon>
        <taxon>Actinomycetota</taxon>
        <taxon>Coriobacteriia</taxon>
        <taxon>Coriobacteriales</taxon>
        <taxon>Coriobacteriaceae</taxon>
        <taxon>Senegalimassilia</taxon>
    </lineage>
</organism>
<proteinExistence type="predicted"/>
<evidence type="ECO:0000313" key="5">
    <source>
        <dbReference type="EMBL" id="RDB55394.1"/>
    </source>
</evidence>
<evidence type="ECO:0000256" key="1">
    <source>
        <dbReference type="ARBA" id="ARBA00022729"/>
    </source>
</evidence>
<keyword evidence="1" id="KW-0732">Signal</keyword>
<dbReference type="OrthoDB" id="9813301at2"/>
<keyword evidence="3" id="KW-0812">Transmembrane</keyword>